<evidence type="ECO:0000256" key="2">
    <source>
        <dbReference type="ARBA" id="ARBA00009848"/>
    </source>
</evidence>
<dbReference type="InterPro" id="IPR059116">
    <property type="entry name" value="P2X_receptor"/>
</dbReference>
<comment type="similarity">
    <text evidence="2">Belongs to the P2X receptor family.</text>
</comment>
<evidence type="ECO:0000256" key="11">
    <source>
        <dbReference type="ARBA" id="ARBA00023286"/>
    </source>
</evidence>
<dbReference type="PANTHER" id="PTHR10125">
    <property type="entry name" value="P2X PURINOCEPTOR"/>
    <property type="match status" value="1"/>
</dbReference>
<dbReference type="Pfam" id="PF00864">
    <property type="entry name" value="P2X_receptor"/>
    <property type="match status" value="1"/>
</dbReference>
<comment type="subcellular location">
    <subcellularLocation>
        <location evidence="1">Cell membrane</location>
        <topology evidence="1">Multi-pass membrane protein</topology>
    </subcellularLocation>
</comment>
<keyword evidence="6 15" id="KW-1133">Transmembrane helix</keyword>
<dbReference type="GO" id="GO:0033198">
    <property type="term" value="P:response to ATP"/>
    <property type="evidence" value="ECO:0007669"/>
    <property type="project" value="InterPro"/>
</dbReference>
<dbReference type="GO" id="GO:0070588">
    <property type="term" value="P:calcium ion transmembrane transport"/>
    <property type="evidence" value="ECO:0007669"/>
    <property type="project" value="TreeGrafter"/>
</dbReference>
<evidence type="ECO:0000256" key="3">
    <source>
        <dbReference type="ARBA" id="ARBA00022448"/>
    </source>
</evidence>
<sequence length="245" mass="27673">MASGSKGVKQTEKYVIAKNKKVGVLYRLIQLSIIGYIIGWVFVIKKGYQETEESLQSSVITKVKGVALTNTTDFGPWLWGPEEYVIPQQGGAVGILIEWHCNLDKGDSACHPSYSFTRLDVKATANAISSGYNFRYAQYFKNGDGETFRTLFKVYGIRFDILVHGKGAFFCDMVLLYMMKKSTLYRKRKFESDYKNGNNNRESAGMSKKAVKPSELDQLKDLNSDQHTPEITAVPEEQKEQTDKS</sequence>
<evidence type="ECO:0000256" key="4">
    <source>
        <dbReference type="ARBA" id="ARBA00022475"/>
    </source>
</evidence>
<keyword evidence="9" id="KW-1015">Disulfide bond</keyword>
<keyword evidence="4" id="KW-1003">Cell membrane</keyword>
<keyword evidence="10" id="KW-0325">Glycoprotein</keyword>
<proteinExistence type="inferred from homology"/>
<evidence type="ECO:0000256" key="1">
    <source>
        <dbReference type="ARBA" id="ARBA00004651"/>
    </source>
</evidence>
<keyword evidence="11" id="KW-1071">Ligand-gated ion channel</keyword>
<feature type="transmembrane region" description="Helical" evidence="15">
    <location>
        <begin position="24"/>
        <end position="44"/>
    </location>
</feature>
<dbReference type="EMBL" id="VCAZ01000085">
    <property type="protein sequence ID" value="TSQ46638.1"/>
    <property type="molecule type" value="Genomic_DNA"/>
</dbReference>
<dbReference type="GO" id="GO:0005886">
    <property type="term" value="C:plasma membrane"/>
    <property type="evidence" value="ECO:0007669"/>
    <property type="project" value="UniProtKB-SubCell"/>
</dbReference>
<dbReference type="PRINTS" id="PR01307">
    <property type="entry name" value="P2XRECEPTOR"/>
</dbReference>
<dbReference type="PROSITE" id="PS01212">
    <property type="entry name" value="P2X_RECEPTOR"/>
    <property type="match status" value="1"/>
</dbReference>
<dbReference type="GO" id="GO:0001614">
    <property type="term" value="F:purinergic nucleotide receptor activity"/>
    <property type="evidence" value="ECO:0007669"/>
    <property type="project" value="InterPro"/>
</dbReference>
<accession>A0A556UZY7</accession>
<evidence type="ECO:0000256" key="10">
    <source>
        <dbReference type="ARBA" id="ARBA00023180"/>
    </source>
</evidence>
<gene>
    <name evidence="16" type="ORF">Baya_11348</name>
</gene>
<evidence type="ECO:0000256" key="14">
    <source>
        <dbReference type="SAM" id="MobiDB-lite"/>
    </source>
</evidence>
<dbReference type="AlphaFoldDB" id="A0A556UZY7"/>
<keyword evidence="12" id="KW-0407">Ion channel</keyword>
<evidence type="ECO:0000256" key="9">
    <source>
        <dbReference type="ARBA" id="ARBA00023157"/>
    </source>
</evidence>
<keyword evidence="17" id="KW-1185">Reference proteome</keyword>
<keyword evidence="7" id="KW-0406">Ion transport</keyword>
<dbReference type="InterPro" id="IPR001429">
    <property type="entry name" value="P2X_purnocptor"/>
</dbReference>
<keyword evidence="3" id="KW-0813">Transport</keyword>
<evidence type="ECO:0000256" key="6">
    <source>
        <dbReference type="ARBA" id="ARBA00022989"/>
    </source>
</evidence>
<evidence type="ECO:0000313" key="16">
    <source>
        <dbReference type="EMBL" id="TSQ46638.1"/>
    </source>
</evidence>
<evidence type="ECO:0000313" key="17">
    <source>
        <dbReference type="Proteomes" id="UP000319801"/>
    </source>
</evidence>
<dbReference type="InterPro" id="IPR053792">
    <property type="entry name" value="P2X_RECEPTOR_CS"/>
</dbReference>
<dbReference type="PANTHER" id="PTHR10125:SF12">
    <property type="entry name" value="P2X PURINOCEPTOR 5"/>
    <property type="match status" value="1"/>
</dbReference>
<keyword evidence="8 15" id="KW-0472">Membrane</keyword>
<feature type="region of interest" description="Disordered" evidence="14">
    <location>
        <begin position="195"/>
        <end position="245"/>
    </location>
</feature>
<dbReference type="InterPro" id="IPR027309">
    <property type="entry name" value="P2X_extracellular_dom_sf"/>
</dbReference>
<organism evidence="16 17">
    <name type="scientific">Bagarius yarrelli</name>
    <name type="common">Goonch</name>
    <name type="synonym">Bagrus yarrelli</name>
    <dbReference type="NCBI Taxonomy" id="175774"/>
    <lineage>
        <taxon>Eukaryota</taxon>
        <taxon>Metazoa</taxon>
        <taxon>Chordata</taxon>
        <taxon>Craniata</taxon>
        <taxon>Vertebrata</taxon>
        <taxon>Euteleostomi</taxon>
        <taxon>Actinopterygii</taxon>
        <taxon>Neopterygii</taxon>
        <taxon>Teleostei</taxon>
        <taxon>Ostariophysi</taxon>
        <taxon>Siluriformes</taxon>
        <taxon>Sisoridae</taxon>
        <taxon>Sisorinae</taxon>
        <taxon>Bagarius</taxon>
    </lineage>
</organism>
<comment type="catalytic activity">
    <reaction evidence="13">
        <text>Ca(2+)(in) = Ca(2+)(out)</text>
        <dbReference type="Rhea" id="RHEA:29671"/>
        <dbReference type="ChEBI" id="CHEBI:29108"/>
    </reaction>
</comment>
<dbReference type="Gene3D" id="1.10.287.940">
    <property type="entry name" value="atp-gated p2x4 ion channel"/>
    <property type="match status" value="1"/>
</dbReference>
<evidence type="ECO:0000256" key="5">
    <source>
        <dbReference type="ARBA" id="ARBA00022692"/>
    </source>
</evidence>
<dbReference type="GO" id="GO:0004931">
    <property type="term" value="F:extracellularly ATP-gated monoatomic cation channel activity"/>
    <property type="evidence" value="ECO:0007669"/>
    <property type="project" value="InterPro"/>
</dbReference>
<dbReference type="Gene3D" id="2.60.490.10">
    <property type="entry name" value="atp-gated p2x4 ion channel domain"/>
    <property type="match status" value="1"/>
</dbReference>
<feature type="compositionally biased region" description="Basic and acidic residues" evidence="14">
    <location>
        <begin position="236"/>
        <end position="245"/>
    </location>
</feature>
<protein>
    <submittedName>
        <fullName evidence="16">P2X purinoceptor 5</fullName>
    </submittedName>
</protein>
<evidence type="ECO:0000256" key="15">
    <source>
        <dbReference type="SAM" id="Phobius"/>
    </source>
</evidence>
<reference evidence="16 17" key="1">
    <citation type="journal article" date="2019" name="Genome Biol. Evol.">
        <title>Whole-Genome Sequencing of the Giant Devil Catfish, Bagarius yarrelli.</title>
        <authorList>
            <person name="Jiang W."/>
            <person name="Lv Y."/>
            <person name="Cheng L."/>
            <person name="Yang K."/>
            <person name="Chao B."/>
            <person name="Wang X."/>
            <person name="Li Y."/>
            <person name="Pan X."/>
            <person name="You X."/>
            <person name="Zhang Y."/>
            <person name="Yang J."/>
            <person name="Li J."/>
            <person name="Zhang X."/>
            <person name="Liu S."/>
            <person name="Sun C."/>
            <person name="Yang J."/>
            <person name="Shi Q."/>
        </authorList>
    </citation>
    <scope>NUCLEOTIDE SEQUENCE [LARGE SCALE GENOMIC DNA]</scope>
    <source>
        <strain evidence="16">JWS20170419001</strain>
        <tissue evidence="16">Muscle</tissue>
    </source>
</reference>
<dbReference type="FunFam" id="1.10.287.940:FF:000005">
    <property type="entry name" value="P2X purinoceptor"/>
    <property type="match status" value="1"/>
</dbReference>
<comment type="caution">
    <text evidence="16">The sequence shown here is derived from an EMBL/GenBank/DDBJ whole genome shotgun (WGS) entry which is preliminary data.</text>
</comment>
<keyword evidence="5 15" id="KW-0812">Transmembrane</keyword>
<evidence type="ECO:0000256" key="12">
    <source>
        <dbReference type="ARBA" id="ARBA00023303"/>
    </source>
</evidence>
<dbReference type="GO" id="GO:0098794">
    <property type="term" value="C:postsynapse"/>
    <property type="evidence" value="ECO:0007669"/>
    <property type="project" value="GOC"/>
</dbReference>
<evidence type="ECO:0000256" key="8">
    <source>
        <dbReference type="ARBA" id="ARBA00023136"/>
    </source>
</evidence>
<dbReference type="OrthoDB" id="494673at2759"/>
<feature type="compositionally biased region" description="Basic and acidic residues" evidence="14">
    <location>
        <begin position="212"/>
        <end position="228"/>
    </location>
</feature>
<name>A0A556UZY7_BAGYA</name>
<evidence type="ECO:0000256" key="13">
    <source>
        <dbReference type="ARBA" id="ARBA00036634"/>
    </source>
</evidence>
<dbReference type="Proteomes" id="UP000319801">
    <property type="component" value="Unassembled WGS sequence"/>
</dbReference>
<evidence type="ECO:0000256" key="7">
    <source>
        <dbReference type="ARBA" id="ARBA00023065"/>
    </source>
</evidence>